<evidence type="ECO:0000256" key="1">
    <source>
        <dbReference type="SAM" id="Phobius"/>
    </source>
</evidence>
<feature type="transmembrane region" description="Helical" evidence="1">
    <location>
        <begin position="87"/>
        <end position="110"/>
    </location>
</feature>
<proteinExistence type="predicted"/>
<evidence type="ECO:0000313" key="3">
    <source>
        <dbReference type="EMBL" id="CAG6740373.1"/>
    </source>
</evidence>
<dbReference type="EMBL" id="HBUF01418659">
    <property type="protein sequence ID" value="CAG6740372.1"/>
    <property type="molecule type" value="Transcribed_RNA"/>
</dbReference>
<reference evidence="3" key="1">
    <citation type="submission" date="2021-05" db="EMBL/GenBank/DDBJ databases">
        <authorList>
            <person name="Alioto T."/>
            <person name="Alioto T."/>
            <person name="Gomez Garrido J."/>
        </authorList>
    </citation>
    <scope>NUCLEOTIDE SEQUENCE</scope>
</reference>
<protein>
    <submittedName>
        <fullName evidence="3">Uncharacterized protein</fullName>
    </submittedName>
</protein>
<dbReference type="AlphaFoldDB" id="A0A8D8Z3S6"/>
<keyword evidence="1" id="KW-1133">Transmembrane helix</keyword>
<keyword evidence="1" id="KW-0472">Membrane</keyword>
<keyword evidence="2" id="KW-0732">Signal</keyword>
<name>A0A8D8Z3S6_9HEMI</name>
<feature type="chain" id="PRO_5035639392" evidence="2">
    <location>
        <begin position="24"/>
        <end position="264"/>
    </location>
</feature>
<accession>A0A8D8Z3S6</accession>
<evidence type="ECO:0000256" key="2">
    <source>
        <dbReference type="SAM" id="SignalP"/>
    </source>
</evidence>
<feature type="transmembrane region" description="Helical" evidence="1">
    <location>
        <begin position="65"/>
        <end position="82"/>
    </location>
</feature>
<organism evidence="3">
    <name type="scientific">Cacopsylla melanoneura</name>
    <dbReference type="NCBI Taxonomy" id="428564"/>
    <lineage>
        <taxon>Eukaryota</taxon>
        <taxon>Metazoa</taxon>
        <taxon>Ecdysozoa</taxon>
        <taxon>Arthropoda</taxon>
        <taxon>Hexapoda</taxon>
        <taxon>Insecta</taxon>
        <taxon>Pterygota</taxon>
        <taxon>Neoptera</taxon>
        <taxon>Paraneoptera</taxon>
        <taxon>Hemiptera</taxon>
        <taxon>Sternorrhyncha</taxon>
        <taxon>Psylloidea</taxon>
        <taxon>Psyllidae</taxon>
        <taxon>Psyllinae</taxon>
        <taxon>Cacopsylla</taxon>
    </lineage>
</organism>
<feature type="signal peptide" evidence="2">
    <location>
        <begin position="1"/>
        <end position="23"/>
    </location>
</feature>
<dbReference type="EMBL" id="HBUF01418660">
    <property type="protein sequence ID" value="CAG6740373.1"/>
    <property type="molecule type" value="Transcribed_RNA"/>
</dbReference>
<sequence length="264" mass="28716">MKSSSVCLFLVCLCVCLLYEAKADMKQVYFKTKNIKNNNASVESAEKLSADLQDADSGKLKSREGGYLLSGGISALGALLFLKVKAVLFVIAAILIIGVLTKLVGGYGIMCGVGGPCDGAPFASSGHGGGSTPPFHPSYKDGDSYFPSGGGGDEYYRRAMDTFDLGFLAKLMKSVDFVDMTFNVLNLEEESCRKKMVCEIDNTVAAGQNPILTYLMDSVRVNLDKYRSTASHNMNATVKQDCDFLHPECKRSLNPADMMHWFRM</sequence>
<keyword evidence="1" id="KW-0812">Transmembrane</keyword>